<dbReference type="EMBL" id="JAUSVF010000003">
    <property type="protein sequence ID" value="MDQ0323606.1"/>
    <property type="molecule type" value="Genomic_DNA"/>
</dbReference>
<sequence>MWYPAIANSKSAPFLQRAFFWWVVQVKLALPPTIFFFVGFNLILWTKRLILEEHGIEFSGFLTALVAALLIGKAVLITDNLPYMRRFDGAPMVQPVLFKSGIYWVCILIARLAEELLRFVAAGGTIVDFGDHLVNHFSLTRFLSIQIWLMVLFLVYVTIHELNNLFGHGELYRLFFRWRASEAKLARRQRVRLLTRLNRLAEASPIEAFSERTSPVHAELVAILHELALPPAAATPDDGASYG</sequence>
<dbReference type="Proteomes" id="UP001230207">
    <property type="component" value="Unassembled WGS sequence"/>
</dbReference>
<keyword evidence="3" id="KW-1185">Reference proteome</keyword>
<keyword evidence="1" id="KW-1133">Transmembrane helix</keyword>
<accession>A0ABU0BZC1</accession>
<keyword evidence="1" id="KW-0472">Membrane</keyword>
<feature type="transmembrane region" description="Helical" evidence="1">
    <location>
        <begin position="20"/>
        <end position="44"/>
    </location>
</feature>
<evidence type="ECO:0000256" key="1">
    <source>
        <dbReference type="SAM" id="Phobius"/>
    </source>
</evidence>
<keyword evidence="1" id="KW-0812">Transmembrane</keyword>
<organism evidence="2 3">
    <name type="scientific">Pararhizobium capsulatum DSM 1112</name>
    <dbReference type="NCBI Taxonomy" id="1121113"/>
    <lineage>
        <taxon>Bacteria</taxon>
        <taxon>Pseudomonadati</taxon>
        <taxon>Pseudomonadota</taxon>
        <taxon>Alphaproteobacteria</taxon>
        <taxon>Hyphomicrobiales</taxon>
        <taxon>Rhizobiaceae</taxon>
        <taxon>Rhizobium/Agrobacterium group</taxon>
        <taxon>Pararhizobium</taxon>
    </lineage>
</organism>
<evidence type="ECO:0000313" key="3">
    <source>
        <dbReference type="Proteomes" id="UP001230207"/>
    </source>
</evidence>
<proteinExistence type="predicted"/>
<feature type="transmembrane region" description="Helical" evidence="1">
    <location>
        <begin position="142"/>
        <end position="159"/>
    </location>
</feature>
<name>A0ABU0BZC1_9HYPH</name>
<protein>
    <submittedName>
        <fullName evidence="2">Uncharacterized protein</fullName>
    </submittedName>
</protein>
<dbReference type="RefSeq" id="WP_307236218.1">
    <property type="nucleotide sequence ID" value="NZ_JAUSVF010000003.1"/>
</dbReference>
<reference evidence="2 3" key="1">
    <citation type="submission" date="2023-07" db="EMBL/GenBank/DDBJ databases">
        <title>Genomic Encyclopedia of Type Strains, Phase IV (KMG-IV): sequencing the most valuable type-strain genomes for metagenomic binning, comparative biology and taxonomic classification.</title>
        <authorList>
            <person name="Goeker M."/>
        </authorList>
    </citation>
    <scope>NUCLEOTIDE SEQUENCE [LARGE SCALE GENOMIC DNA]</scope>
    <source>
        <strain evidence="2 3">DSM 1112</strain>
    </source>
</reference>
<comment type="caution">
    <text evidence="2">The sequence shown here is derived from an EMBL/GenBank/DDBJ whole genome shotgun (WGS) entry which is preliminary data.</text>
</comment>
<gene>
    <name evidence="2" type="ORF">QO002_005812</name>
</gene>
<evidence type="ECO:0000313" key="2">
    <source>
        <dbReference type="EMBL" id="MDQ0323606.1"/>
    </source>
</evidence>
<feature type="transmembrane region" description="Helical" evidence="1">
    <location>
        <begin position="56"/>
        <end position="76"/>
    </location>
</feature>